<dbReference type="InterPro" id="IPR001437">
    <property type="entry name" value="Tscrpt_elong_fac_GreA/B_C"/>
</dbReference>
<organism evidence="3 4">
    <name type="scientific">Adhaeribacter swui</name>
    <dbReference type="NCBI Taxonomy" id="2086471"/>
    <lineage>
        <taxon>Bacteria</taxon>
        <taxon>Pseudomonadati</taxon>
        <taxon>Bacteroidota</taxon>
        <taxon>Cytophagia</taxon>
        <taxon>Cytophagales</taxon>
        <taxon>Hymenobacteraceae</taxon>
        <taxon>Adhaeribacter</taxon>
    </lineage>
</organism>
<keyword evidence="3" id="KW-0418">Kinase</keyword>
<evidence type="ECO:0000259" key="1">
    <source>
        <dbReference type="Pfam" id="PF01272"/>
    </source>
</evidence>
<name>A0A7G7G9F2_9BACT</name>
<evidence type="ECO:0000259" key="2">
    <source>
        <dbReference type="Pfam" id="PF14760"/>
    </source>
</evidence>
<evidence type="ECO:0000313" key="4">
    <source>
        <dbReference type="Proteomes" id="UP000515237"/>
    </source>
</evidence>
<keyword evidence="4" id="KW-1185">Reference proteome</keyword>
<dbReference type="GO" id="GO:0032784">
    <property type="term" value="P:regulation of DNA-templated transcription elongation"/>
    <property type="evidence" value="ECO:0007669"/>
    <property type="project" value="InterPro"/>
</dbReference>
<dbReference type="EMBL" id="CP055156">
    <property type="protein sequence ID" value="QNF33786.1"/>
    <property type="molecule type" value="Genomic_DNA"/>
</dbReference>
<gene>
    <name evidence="3" type="primary">rnk</name>
    <name evidence="3" type="ORF">HUW51_14040</name>
</gene>
<proteinExistence type="predicted"/>
<reference evidence="3 4" key="1">
    <citation type="journal article" date="2018" name="Int. J. Syst. Evol. Microbiol.">
        <title>Adhaeribacter swui sp. nov., isolated from wet mud.</title>
        <authorList>
            <person name="Kim D.U."/>
            <person name="Kim K.W."/>
            <person name="Kang M.S."/>
            <person name="Kim J.Y."/>
            <person name="Jang J.H."/>
            <person name="Kim M.K."/>
        </authorList>
    </citation>
    <scope>NUCLEOTIDE SEQUENCE [LARGE SCALE GENOMIC DNA]</scope>
    <source>
        <strain evidence="3 4">KCTC 52873</strain>
    </source>
</reference>
<dbReference type="Pfam" id="PF01272">
    <property type="entry name" value="GreA_GreB"/>
    <property type="match status" value="1"/>
</dbReference>
<dbReference type="AlphaFoldDB" id="A0A7G7G9F2"/>
<dbReference type="RefSeq" id="WP_185270268.1">
    <property type="nucleotide sequence ID" value="NZ_CP055156.1"/>
</dbReference>
<dbReference type="Pfam" id="PF14760">
    <property type="entry name" value="Rnk_N"/>
    <property type="match status" value="1"/>
</dbReference>
<dbReference type="GO" id="GO:0003677">
    <property type="term" value="F:DNA binding"/>
    <property type="evidence" value="ECO:0007669"/>
    <property type="project" value="InterPro"/>
</dbReference>
<dbReference type="GO" id="GO:0070063">
    <property type="term" value="F:RNA polymerase binding"/>
    <property type="evidence" value="ECO:0007669"/>
    <property type="project" value="InterPro"/>
</dbReference>
<dbReference type="PANTHER" id="PTHR30437">
    <property type="entry name" value="TRANSCRIPTION ELONGATION FACTOR GREA"/>
    <property type="match status" value="1"/>
</dbReference>
<dbReference type="InterPro" id="IPR029462">
    <property type="entry name" value="Rnk_N"/>
</dbReference>
<feature type="domain" description="Transcription elongation factor GreA/GreB C-terminal" evidence="1">
    <location>
        <begin position="49"/>
        <end position="124"/>
    </location>
</feature>
<dbReference type="GO" id="GO:0006354">
    <property type="term" value="P:DNA-templated transcription elongation"/>
    <property type="evidence" value="ECO:0007669"/>
    <property type="project" value="TreeGrafter"/>
</dbReference>
<keyword evidence="3" id="KW-0808">Transferase</keyword>
<dbReference type="NCBIfam" id="NF004396">
    <property type="entry name" value="PRK05753.1"/>
    <property type="match status" value="1"/>
</dbReference>
<accession>A0A7G7G9F2</accession>
<dbReference type="Proteomes" id="UP000515237">
    <property type="component" value="Chromosome"/>
</dbReference>
<feature type="domain" description="Regulator of nucleoside diphosphate kinase N-terminal" evidence="2">
    <location>
        <begin position="4"/>
        <end position="43"/>
    </location>
</feature>
<protein>
    <submittedName>
        <fullName evidence="3">Nucleoside diphosphate kinase regulator</fullName>
    </submittedName>
</protein>
<dbReference type="GO" id="GO:0016301">
    <property type="term" value="F:kinase activity"/>
    <property type="evidence" value="ECO:0007669"/>
    <property type="project" value="UniProtKB-KW"/>
</dbReference>
<sequence>MNTIYMTDKDYHRLHSLVQLVSVVRGPQVVKALSKELRRAKVVAAHEIQKDIITMNSTVQIKELKSKEEMEIKIVYPKDSNLAKQRISVLAPVATAVIGCKVGDEVEWPLADETLIYKVEEILYQPEAAGDLHL</sequence>
<evidence type="ECO:0000313" key="3">
    <source>
        <dbReference type="EMBL" id="QNF33786.1"/>
    </source>
</evidence>
<dbReference type="KEGG" id="aswu:HUW51_14040"/>
<dbReference type="PANTHER" id="PTHR30437:SF5">
    <property type="entry name" value="REGULATOR OF NUCLEOSIDE DIPHOSPHATE KINASE"/>
    <property type="match status" value="1"/>
</dbReference>
<dbReference type="InterPro" id="IPR023459">
    <property type="entry name" value="Tscrpt_elong_fac_GreA/B_fam"/>
</dbReference>
<dbReference type="SUPFAM" id="SSF54534">
    <property type="entry name" value="FKBP-like"/>
    <property type="match status" value="1"/>
</dbReference>
<dbReference type="InterPro" id="IPR036953">
    <property type="entry name" value="GreA/GreB_C_sf"/>
</dbReference>
<dbReference type="Gene3D" id="3.10.50.30">
    <property type="entry name" value="Transcription elongation factor, GreA/GreB, C-terminal domain"/>
    <property type="match status" value="1"/>
</dbReference>